<evidence type="ECO:0000256" key="2">
    <source>
        <dbReference type="ARBA" id="ARBA00023125"/>
    </source>
</evidence>
<comment type="caution">
    <text evidence="8">The sequence shown here is derived from an EMBL/GenBank/DDBJ whole genome shotgun (WGS) entry which is preliminary data.</text>
</comment>
<reference evidence="8" key="1">
    <citation type="submission" date="2021-09" db="EMBL/GenBank/DDBJ databases">
        <title>A high-quality genome of the endoparasitic fungus Hirsutella rhossiliensis with a comparison of Hirsutella genomes reveals transposable elements contributing to genome size variation.</title>
        <authorList>
            <person name="Lin R."/>
            <person name="Jiao Y."/>
            <person name="Sun X."/>
            <person name="Ling J."/>
            <person name="Xie B."/>
            <person name="Cheng X."/>
        </authorList>
    </citation>
    <scope>NUCLEOTIDE SEQUENCE</scope>
    <source>
        <strain evidence="8">HR02</strain>
    </source>
</reference>
<feature type="domain" description="Transcription factor IIIC subunit Tfc1/Sfc1 triple barrel" evidence="7">
    <location>
        <begin position="49"/>
        <end position="192"/>
    </location>
</feature>
<dbReference type="GO" id="GO:0005634">
    <property type="term" value="C:nucleus"/>
    <property type="evidence" value="ECO:0007669"/>
    <property type="project" value="UniProtKB-SubCell"/>
</dbReference>
<feature type="compositionally biased region" description="Acidic residues" evidence="5">
    <location>
        <begin position="580"/>
        <end position="590"/>
    </location>
</feature>
<gene>
    <name evidence="8" type="ORF">HRG_00582</name>
</gene>
<evidence type="ECO:0000256" key="3">
    <source>
        <dbReference type="ARBA" id="ARBA00023163"/>
    </source>
</evidence>
<evidence type="ECO:0000256" key="1">
    <source>
        <dbReference type="ARBA" id="ARBA00004123"/>
    </source>
</evidence>
<dbReference type="GO" id="GO:0001002">
    <property type="term" value="F:RNA polymerase III type 1 promoter sequence-specific DNA binding"/>
    <property type="evidence" value="ECO:0007669"/>
    <property type="project" value="TreeGrafter"/>
</dbReference>
<evidence type="ECO:0000259" key="7">
    <source>
        <dbReference type="Pfam" id="PF17682"/>
    </source>
</evidence>
<dbReference type="Proteomes" id="UP000824596">
    <property type="component" value="Unassembled WGS sequence"/>
</dbReference>
<dbReference type="GO" id="GO:0006384">
    <property type="term" value="P:transcription initiation at RNA polymerase III promoter"/>
    <property type="evidence" value="ECO:0007669"/>
    <property type="project" value="InterPro"/>
</dbReference>
<dbReference type="InterPro" id="IPR040454">
    <property type="entry name" value="TF_IIIC_Tfc1/Sfc1"/>
</dbReference>
<keyword evidence="9" id="KW-1185">Reference proteome</keyword>
<dbReference type="PANTHER" id="PTHR13230:SF5">
    <property type="entry name" value="GENERAL TRANSCRIPTION FACTOR 3C POLYPEPTIDE 5"/>
    <property type="match status" value="1"/>
</dbReference>
<evidence type="ECO:0000259" key="6">
    <source>
        <dbReference type="Pfam" id="PF09734"/>
    </source>
</evidence>
<feature type="domain" description="Transcription factor IIIC subunit 5 HTH" evidence="6">
    <location>
        <begin position="232"/>
        <end position="375"/>
    </location>
</feature>
<name>A0A9P8SNJ2_9HYPO</name>
<dbReference type="InterPro" id="IPR019136">
    <property type="entry name" value="TF_IIIC_su-5_HTH"/>
</dbReference>
<dbReference type="GO" id="GO:0000127">
    <property type="term" value="C:transcription factor TFIIIC complex"/>
    <property type="evidence" value="ECO:0007669"/>
    <property type="project" value="InterPro"/>
</dbReference>
<organism evidence="8 9">
    <name type="scientific">Hirsutella rhossiliensis</name>
    <dbReference type="NCBI Taxonomy" id="111463"/>
    <lineage>
        <taxon>Eukaryota</taxon>
        <taxon>Fungi</taxon>
        <taxon>Dikarya</taxon>
        <taxon>Ascomycota</taxon>
        <taxon>Pezizomycotina</taxon>
        <taxon>Sordariomycetes</taxon>
        <taxon>Hypocreomycetidae</taxon>
        <taxon>Hypocreales</taxon>
        <taxon>Ophiocordycipitaceae</taxon>
        <taxon>Hirsutella</taxon>
    </lineage>
</organism>
<dbReference type="RefSeq" id="XP_044725453.1">
    <property type="nucleotide sequence ID" value="XM_044859053.1"/>
</dbReference>
<dbReference type="Pfam" id="PF09734">
    <property type="entry name" value="Tau95"/>
    <property type="match status" value="1"/>
</dbReference>
<evidence type="ECO:0000256" key="4">
    <source>
        <dbReference type="ARBA" id="ARBA00023242"/>
    </source>
</evidence>
<feature type="compositionally biased region" description="Basic and acidic residues" evidence="5">
    <location>
        <begin position="516"/>
        <end position="525"/>
    </location>
</feature>
<evidence type="ECO:0000256" key="5">
    <source>
        <dbReference type="SAM" id="MobiDB-lite"/>
    </source>
</evidence>
<keyword evidence="4" id="KW-0539">Nucleus</keyword>
<sequence>MASTPTVDDDARSQSPEESTVLLAHETVLEEESTDGAPRYPIPSRRLAAVEIPAVVKDIDRAVKAFGRASSLSYVLDPLRSSLPFYMNPESPFCPSIMSHNARSHNIVLKITVPKRTGRKRKRGTDDPWQGDVEIGDAHAASPSANVCSIARLDEPKVLRRKLADNADRYQVEAVGVIKHTHRFRGLADFYWDMSKSSFSQRYADQVLPGDIQQIKAFKFRPGTDQGPDVDIIPPPLFTHMSLPFNYNFSQNPYVRTTEDGDTINTTAVKQVGYFIGADEPAPTGPQLPPDLTDPRTMEIIAELEEAFQERPVWTRRSLTNHLGAKLRNWNELKRCLNYTAYQFKGGPWRDGVVPYGIDPRTDPKYRVYQTLMFKLARRNHQDRVWHFLDKSQAAPSKEAEPDNLQSHAFDGESYCTDGKVWQVCDITDPLLRDLLDNATIRPTWDVNSGWYHGGFWAKVKAIMKTKLVAVRFGRHLTRADFGLTLGCGDQTPPRTTSATWHLPLPNLRLTDEELTELRGREPPKKKSSGYNVRVREPGKGADASAAAEPSPAPDARGGGAAPGDMGLEDEDSGSGGEYNGDDDNSDYEYPDPPAYSDHDGQDDDMDSRYGGDEDSFALMGGAMYPELD</sequence>
<keyword evidence="3" id="KW-0804">Transcription</keyword>
<dbReference type="GeneID" id="68349711"/>
<proteinExistence type="predicted"/>
<dbReference type="Pfam" id="PF17682">
    <property type="entry name" value="Tau95_N"/>
    <property type="match status" value="1"/>
</dbReference>
<keyword evidence="2" id="KW-0238">DNA-binding</keyword>
<feature type="region of interest" description="Disordered" evidence="5">
    <location>
        <begin position="486"/>
        <end position="505"/>
    </location>
</feature>
<feature type="region of interest" description="Disordered" evidence="5">
    <location>
        <begin position="516"/>
        <end position="629"/>
    </location>
</feature>
<protein>
    <submittedName>
        <fullName evidence="8">RNA polymerase III transcription factor (TF)IIIC subunit domain-containing protein</fullName>
    </submittedName>
</protein>
<accession>A0A9P8SNJ2</accession>
<dbReference type="PANTHER" id="PTHR13230">
    <property type="entry name" value="GENERAL TRANSCRIPTION FACTOR IIIC, POLYPEPTIDE 5"/>
    <property type="match status" value="1"/>
</dbReference>
<dbReference type="EMBL" id="JAIZPD010000001">
    <property type="protein sequence ID" value="KAH0967940.1"/>
    <property type="molecule type" value="Genomic_DNA"/>
</dbReference>
<dbReference type="AlphaFoldDB" id="A0A9P8SNJ2"/>
<dbReference type="InterPro" id="IPR042536">
    <property type="entry name" value="TFIIIC_tauA_Sfc1"/>
</dbReference>
<feature type="region of interest" description="Disordered" evidence="5">
    <location>
        <begin position="1"/>
        <end position="20"/>
    </location>
</feature>
<dbReference type="InterPro" id="IPR041499">
    <property type="entry name" value="Tfc1/Sfc1_N"/>
</dbReference>
<feature type="compositionally biased region" description="Low complexity" evidence="5">
    <location>
        <begin position="541"/>
        <end position="556"/>
    </location>
</feature>
<dbReference type="GO" id="GO:0001003">
    <property type="term" value="F:RNA polymerase III type 2 promoter sequence-specific DNA binding"/>
    <property type="evidence" value="ECO:0007669"/>
    <property type="project" value="TreeGrafter"/>
</dbReference>
<evidence type="ECO:0000313" key="9">
    <source>
        <dbReference type="Proteomes" id="UP000824596"/>
    </source>
</evidence>
<dbReference type="Gene3D" id="3.30.200.160">
    <property type="entry name" value="TFIIIC, subcomplex tauA, subunit Sfc1, barrel domain"/>
    <property type="match status" value="1"/>
</dbReference>
<dbReference type="OrthoDB" id="5598268at2759"/>
<comment type="subcellular location">
    <subcellularLocation>
        <location evidence="1">Nucleus</location>
    </subcellularLocation>
</comment>
<evidence type="ECO:0000313" key="8">
    <source>
        <dbReference type="EMBL" id="KAH0967940.1"/>
    </source>
</evidence>